<dbReference type="InterPro" id="IPR041657">
    <property type="entry name" value="HTH_17"/>
</dbReference>
<feature type="domain" description="Helix-turn-helix" evidence="1">
    <location>
        <begin position="13"/>
        <end position="60"/>
    </location>
</feature>
<dbReference type="Proteomes" id="UP000526233">
    <property type="component" value="Unassembled WGS sequence"/>
</dbReference>
<evidence type="ECO:0000313" key="3">
    <source>
        <dbReference type="EMBL" id="OYR20357.1"/>
    </source>
</evidence>
<evidence type="ECO:0000313" key="2">
    <source>
        <dbReference type="EMBL" id="NNV19405.1"/>
    </source>
</evidence>
<dbReference type="GO" id="GO:0003677">
    <property type="term" value="F:DNA binding"/>
    <property type="evidence" value="ECO:0007669"/>
    <property type="project" value="InterPro"/>
</dbReference>
<dbReference type="Pfam" id="PF12728">
    <property type="entry name" value="HTH_17"/>
    <property type="match status" value="1"/>
</dbReference>
<dbReference type="GeneID" id="93110657"/>
<organism evidence="3 4">
    <name type="scientific">Brucella pseudogrignonensis</name>
    <dbReference type="NCBI Taxonomy" id="419475"/>
    <lineage>
        <taxon>Bacteria</taxon>
        <taxon>Pseudomonadati</taxon>
        <taxon>Pseudomonadota</taxon>
        <taxon>Alphaproteobacteria</taxon>
        <taxon>Hyphomicrobiales</taxon>
        <taxon>Brucellaceae</taxon>
        <taxon>Brucella/Ochrobactrum group</taxon>
        <taxon>Brucella</taxon>
    </lineage>
</organism>
<dbReference type="Proteomes" id="UP000216188">
    <property type="component" value="Unassembled WGS sequence"/>
</dbReference>
<evidence type="ECO:0000259" key="1">
    <source>
        <dbReference type="Pfam" id="PF12728"/>
    </source>
</evidence>
<dbReference type="EMBL" id="NNRM01000053">
    <property type="protein sequence ID" value="OYR20357.1"/>
    <property type="molecule type" value="Genomic_DNA"/>
</dbReference>
<name>A0A256FZU1_9HYPH</name>
<dbReference type="RefSeq" id="WP_007878673.1">
    <property type="nucleotide sequence ID" value="NZ_CP091784.1"/>
</dbReference>
<gene>
    <name evidence="3" type="ORF">CEV34_5599</name>
    <name evidence="2" type="ORF">EHE22_03030</name>
</gene>
<comment type="caution">
    <text evidence="3">The sequence shown here is derived from an EMBL/GenBank/DDBJ whole genome shotgun (WGS) entry which is preliminary data.</text>
</comment>
<dbReference type="NCBIfam" id="TIGR01764">
    <property type="entry name" value="excise"/>
    <property type="match status" value="1"/>
</dbReference>
<accession>A0A256FZU1</accession>
<sequence length="67" mass="7609">MHNENDNEADLLMGVEPIAKYLGVTRRQAYRLVYDKIMPSFKLGGTVAARRSSLKKWMESLEAEHAA</sequence>
<proteinExistence type="predicted"/>
<reference evidence="2 5" key="2">
    <citation type="submission" date="2018-11" db="EMBL/GenBank/DDBJ databases">
        <title>Genome sequencing and analysis.</title>
        <authorList>
            <person name="Huang Y.-T."/>
        </authorList>
    </citation>
    <scope>NUCLEOTIDE SEQUENCE [LARGE SCALE GENOMIC DNA]</scope>
    <source>
        <strain evidence="2 5">SHIN</strain>
    </source>
</reference>
<dbReference type="AlphaFoldDB" id="A0A256FZU1"/>
<evidence type="ECO:0000313" key="4">
    <source>
        <dbReference type="Proteomes" id="UP000216188"/>
    </source>
</evidence>
<dbReference type="EMBL" id="PKQI01000001">
    <property type="protein sequence ID" value="NNV19405.1"/>
    <property type="molecule type" value="Genomic_DNA"/>
</dbReference>
<protein>
    <submittedName>
        <fullName evidence="3">DNA binding, excisionase family domain protein</fullName>
    </submittedName>
    <submittedName>
        <fullName evidence="2">Helix-turn-helix domain-containing protein</fullName>
    </submittedName>
</protein>
<dbReference type="InterPro" id="IPR010093">
    <property type="entry name" value="SinI_DNA-bd"/>
</dbReference>
<reference evidence="3 4" key="1">
    <citation type="submission" date="2017-07" db="EMBL/GenBank/DDBJ databases">
        <title>Phylogenetic study on the rhizospheric bacterium Ochrobactrum sp. A44.</title>
        <authorList>
            <person name="Krzyzanowska D.M."/>
            <person name="Ossowicki A."/>
            <person name="Rajewska M."/>
            <person name="Maciag T."/>
            <person name="Kaczynski Z."/>
            <person name="Czerwicka M."/>
            <person name="Jafra S."/>
        </authorList>
    </citation>
    <scope>NUCLEOTIDE SEQUENCE [LARGE SCALE GENOMIC DNA]</scope>
    <source>
        <strain evidence="3 4">CCUG 30717</strain>
    </source>
</reference>
<evidence type="ECO:0000313" key="5">
    <source>
        <dbReference type="Proteomes" id="UP000526233"/>
    </source>
</evidence>
<keyword evidence="4" id="KW-1185">Reference proteome</keyword>